<evidence type="ECO:0000256" key="2">
    <source>
        <dbReference type="ARBA" id="ARBA00022490"/>
    </source>
</evidence>
<comment type="similarity">
    <text evidence="5">Belongs to the Rap family.</text>
</comment>
<comment type="caution">
    <text evidence="7">The sequence shown here is derived from an EMBL/GenBank/DDBJ whole genome shotgun (WGS) entry which is preliminary data.</text>
</comment>
<evidence type="ECO:0000256" key="6">
    <source>
        <dbReference type="PROSITE-ProRule" id="PRU00339"/>
    </source>
</evidence>
<dbReference type="PANTHER" id="PTHR46630">
    <property type="entry name" value="TETRATRICOPEPTIDE REPEAT PROTEIN 29"/>
    <property type="match status" value="1"/>
</dbReference>
<keyword evidence="3" id="KW-0677">Repeat</keyword>
<dbReference type="InterPro" id="IPR019734">
    <property type="entry name" value="TPR_rpt"/>
</dbReference>
<accession>A0ABU5UAY7</accession>
<protein>
    <recommendedName>
        <fullName evidence="9">Tetratricopeptide repeat protein</fullName>
    </recommendedName>
</protein>
<dbReference type="InterPro" id="IPR051476">
    <property type="entry name" value="Bac_ResReg_Asp_Phosphatase"/>
</dbReference>
<evidence type="ECO:0000313" key="8">
    <source>
        <dbReference type="Proteomes" id="UP001302120"/>
    </source>
</evidence>
<dbReference type="RefSeq" id="WP_323195031.1">
    <property type="nucleotide sequence ID" value="NZ_JAYGHG010000005.1"/>
</dbReference>
<dbReference type="PANTHER" id="PTHR46630:SF1">
    <property type="entry name" value="TETRATRICOPEPTIDE REPEAT PROTEIN 29"/>
    <property type="match status" value="1"/>
</dbReference>
<evidence type="ECO:0000256" key="1">
    <source>
        <dbReference type="ARBA" id="ARBA00004496"/>
    </source>
</evidence>
<keyword evidence="2" id="KW-0963">Cytoplasm</keyword>
<evidence type="ECO:0000313" key="7">
    <source>
        <dbReference type="EMBL" id="MEA5580685.1"/>
    </source>
</evidence>
<dbReference type="Gene3D" id="1.25.40.10">
    <property type="entry name" value="Tetratricopeptide repeat domain"/>
    <property type="match status" value="2"/>
</dbReference>
<comment type="subcellular location">
    <subcellularLocation>
        <location evidence="1">Cytoplasm</location>
    </subcellularLocation>
</comment>
<evidence type="ECO:0000256" key="4">
    <source>
        <dbReference type="ARBA" id="ARBA00022803"/>
    </source>
</evidence>
<evidence type="ECO:0000256" key="3">
    <source>
        <dbReference type="ARBA" id="ARBA00022737"/>
    </source>
</evidence>
<name>A0ABU5UAY7_9CYAN</name>
<dbReference type="SMART" id="SM00028">
    <property type="entry name" value="TPR"/>
    <property type="match status" value="4"/>
</dbReference>
<organism evidence="7 8">
    <name type="scientific">Nodularia harveyana UHCC-0300</name>
    <dbReference type="NCBI Taxonomy" id="2974287"/>
    <lineage>
        <taxon>Bacteria</taxon>
        <taxon>Bacillati</taxon>
        <taxon>Cyanobacteriota</taxon>
        <taxon>Cyanophyceae</taxon>
        <taxon>Nostocales</taxon>
        <taxon>Nodulariaceae</taxon>
        <taxon>Nodularia</taxon>
    </lineage>
</organism>
<dbReference type="SUPFAM" id="SSF48452">
    <property type="entry name" value="TPR-like"/>
    <property type="match status" value="2"/>
</dbReference>
<dbReference type="Proteomes" id="UP001302120">
    <property type="component" value="Unassembled WGS sequence"/>
</dbReference>
<evidence type="ECO:0000256" key="5">
    <source>
        <dbReference type="ARBA" id="ARBA00038253"/>
    </source>
</evidence>
<feature type="repeat" description="TPR" evidence="6">
    <location>
        <begin position="352"/>
        <end position="385"/>
    </location>
</feature>
<dbReference type="EMBL" id="JAYGHG010000005">
    <property type="protein sequence ID" value="MEA5580685.1"/>
    <property type="molecule type" value="Genomic_DNA"/>
</dbReference>
<dbReference type="PROSITE" id="PS50005">
    <property type="entry name" value="TPR"/>
    <property type="match status" value="1"/>
</dbReference>
<keyword evidence="8" id="KW-1185">Reference proteome</keyword>
<proteinExistence type="inferred from homology"/>
<gene>
    <name evidence="7" type="ORF">VB620_04930</name>
</gene>
<reference evidence="7 8" key="1">
    <citation type="submission" date="2023-12" db="EMBL/GenBank/DDBJ databases">
        <title>Baltic Sea Cyanobacteria.</title>
        <authorList>
            <person name="Delbaje E."/>
            <person name="Fewer D.P."/>
            <person name="Shishido T.K."/>
        </authorList>
    </citation>
    <scope>NUCLEOTIDE SEQUENCE [LARGE SCALE GENOMIC DNA]</scope>
    <source>
        <strain evidence="7 8">UHCC-0300</strain>
    </source>
</reference>
<keyword evidence="4 6" id="KW-0802">TPR repeat</keyword>
<evidence type="ECO:0008006" key="9">
    <source>
        <dbReference type="Google" id="ProtNLM"/>
    </source>
</evidence>
<dbReference type="InterPro" id="IPR011990">
    <property type="entry name" value="TPR-like_helical_dom_sf"/>
</dbReference>
<sequence>MLRRLCITVSVAILCQLNSSLTPVEARQADKFPPNPLEVTTPDPLLPASADKQQLTLPEMQRLQGALDELNQEATAKLQAGDQEGAFGIWNREVRLRRYLSPLAELQALSRFGAIAWSRNASEQVRYITQRLQNIEKEIQKPKIIDLELMRSLGVAYEKVRSPKMALRVYQQILTAVEAKQDAAAVLQTLKTMGELHLSWFDYPQAAATYEKLLNLTATQSDRSSELAYLQELAYIYQQEKQAQSAVDVLNRLVEIYQEENNLSKIPQLQLAIAANYQILAQENPSLLRETFNNYQQAYETAMRSRQYARGAEALQKLIPLYQSQGQIESALQTSQILIETQEKAVNYYGMMQAYDQIGQLYLERQEYPQALTAFQRGLELAQQLQHQETYFTQQIEKASQ</sequence>